<comment type="caution">
    <text evidence="7">The sequence shown here is derived from an EMBL/GenBank/DDBJ whole genome shotgun (WGS) entry which is preliminary data.</text>
</comment>
<dbReference type="AlphaFoldDB" id="A0A255E9Q5"/>
<evidence type="ECO:0000259" key="6">
    <source>
        <dbReference type="Pfam" id="PF22740"/>
    </source>
</evidence>
<evidence type="ECO:0000256" key="2">
    <source>
        <dbReference type="ARBA" id="ARBA00022840"/>
    </source>
</evidence>
<dbReference type="Pfam" id="PF22740">
    <property type="entry name" value="PapZ_C"/>
    <property type="match status" value="1"/>
</dbReference>
<name>A0A255E9Q5_9ACTN</name>
<gene>
    <name evidence="8" type="ORF">CGZ91_10155</name>
    <name evidence="7" type="ORF">CGZ92_05050</name>
</gene>
<evidence type="ECO:0000259" key="5">
    <source>
        <dbReference type="Pfam" id="PF03668"/>
    </source>
</evidence>
<dbReference type="GO" id="GO:0005524">
    <property type="term" value="F:ATP binding"/>
    <property type="evidence" value="ECO:0007669"/>
    <property type="project" value="UniProtKB-UniRule"/>
</dbReference>
<evidence type="ECO:0000313" key="8">
    <source>
        <dbReference type="EMBL" id="OYN89860.1"/>
    </source>
</evidence>
<dbReference type="InterPro" id="IPR005337">
    <property type="entry name" value="RapZ-like"/>
</dbReference>
<sequence>MNVGDDTWDAGGELPSELRVVIVSGVSGAGRRTAAHALEDLGWYVVDNLPPGMLLELAQVVSDKGIRQLAVVADVRTRAMFEDLAGGLRALAEAGADPEILFLEASDEVIVRRQESVRRPLPLQADDTLLDGLRRERALLSSMRASADLVIDTSSINVHQLSARVTNAYGGPDEDRLRVAVMSFGFKHGLPIDADTVVDVRFLPNPHWVPELRPHSGCDAPVSEYVLAQPGARDFLRGLEDLIQIAHEGYVREGKRFVTLAVGCTGGRHRSVAMSEAIAEMLRSKDIPTSVIHRDLERA</sequence>
<dbReference type="OrthoDB" id="9784461at2"/>
<dbReference type="InterPro" id="IPR053931">
    <property type="entry name" value="RapZ_C"/>
</dbReference>
<evidence type="ECO:0000313" key="10">
    <source>
        <dbReference type="Proteomes" id="UP000216533"/>
    </source>
</evidence>
<dbReference type="Proteomes" id="UP000216533">
    <property type="component" value="Unassembled WGS sequence"/>
</dbReference>
<evidence type="ECO:0000313" key="7">
    <source>
        <dbReference type="EMBL" id="OYN88304.1"/>
    </source>
</evidence>
<keyword evidence="3 4" id="KW-0342">GTP-binding</keyword>
<feature type="binding site" evidence="4">
    <location>
        <begin position="25"/>
        <end position="32"/>
    </location>
    <ligand>
        <name>ATP</name>
        <dbReference type="ChEBI" id="CHEBI:30616"/>
    </ligand>
</feature>
<dbReference type="RefSeq" id="WP_094450291.1">
    <property type="nucleotide sequence ID" value="NZ_NMVI01000013.1"/>
</dbReference>
<dbReference type="PANTHER" id="PTHR30448:SF0">
    <property type="entry name" value="RNASE ADAPTER PROTEIN RAPZ"/>
    <property type="match status" value="1"/>
</dbReference>
<dbReference type="EMBL" id="NMVI01000013">
    <property type="protein sequence ID" value="OYN88304.1"/>
    <property type="molecule type" value="Genomic_DNA"/>
</dbReference>
<evidence type="ECO:0000256" key="1">
    <source>
        <dbReference type="ARBA" id="ARBA00022741"/>
    </source>
</evidence>
<dbReference type="GO" id="GO:0005525">
    <property type="term" value="F:GTP binding"/>
    <property type="evidence" value="ECO:0007669"/>
    <property type="project" value="UniProtKB-UniRule"/>
</dbReference>
<keyword evidence="9" id="KW-1185">Reference proteome</keyword>
<dbReference type="PANTHER" id="PTHR30448">
    <property type="entry name" value="RNASE ADAPTER PROTEIN RAPZ"/>
    <property type="match status" value="1"/>
</dbReference>
<evidence type="ECO:0000256" key="3">
    <source>
        <dbReference type="ARBA" id="ARBA00023134"/>
    </source>
</evidence>
<evidence type="ECO:0000256" key="4">
    <source>
        <dbReference type="HAMAP-Rule" id="MF_00636"/>
    </source>
</evidence>
<dbReference type="HAMAP" id="MF_00636">
    <property type="entry name" value="RapZ_like"/>
    <property type="match status" value="1"/>
</dbReference>
<feature type="domain" description="RapZ-like N-terminal" evidence="5">
    <location>
        <begin position="19"/>
        <end position="171"/>
    </location>
</feature>
<dbReference type="Gene3D" id="3.40.50.300">
    <property type="entry name" value="P-loop containing nucleotide triphosphate hydrolases"/>
    <property type="match status" value="1"/>
</dbReference>
<proteinExistence type="inferred from homology"/>
<dbReference type="SUPFAM" id="SSF52540">
    <property type="entry name" value="P-loop containing nucleoside triphosphate hydrolases"/>
    <property type="match status" value="1"/>
</dbReference>
<reference evidence="9 10" key="1">
    <citation type="submission" date="2017-07" db="EMBL/GenBank/DDBJ databases">
        <title>Draft whole genome sequences of clinical Proprionibacteriaceae strains.</title>
        <authorList>
            <person name="Bernier A.-M."/>
            <person name="Bernard K."/>
            <person name="Domingo M.-C."/>
        </authorList>
    </citation>
    <scope>NUCLEOTIDE SEQUENCE [LARGE SCALE GENOMIC DNA]</scope>
    <source>
        <strain evidence="8 9">NML 150081</strain>
        <strain evidence="7 10">NML 160184</strain>
    </source>
</reference>
<dbReference type="EMBL" id="NMVJ01000008">
    <property type="protein sequence ID" value="OYN89860.1"/>
    <property type="molecule type" value="Genomic_DNA"/>
</dbReference>
<dbReference type="InterPro" id="IPR027417">
    <property type="entry name" value="P-loop_NTPase"/>
</dbReference>
<feature type="binding site" evidence="4">
    <location>
        <begin position="74"/>
        <end position="77"/>
    </location>
    <ligand>
        <name>GTP</name>
        <dbReference type="ChEBI" id="CHEBI:37565"/>
    </ligand>
</feature>
<feature type="domain" description="RapZ C-terminal" evidence="6">
    <location>
        <begin position="178"/>
        <end position="297"/>
    </location>
</feature>
<evidence type="ECO:0000313" key="9">
    <source>
        <dbReference type="Proteomes" id="UP000216300"/>
    </source>
</evidence>
<dbReference type="InterPro" id="IPR053930">
    <property type="entry name" value="RapZ-like_N"/>
</dbReference>
<organism evidence="7 10">
    <name type="scientific">Parenemella sanctibonifatiensis</name>
    <dbReference type="NCBI Taxonomy" id="2016505"/>
    <lineage>
        <taxon>Bacteria</taxon>
        <taxon>Bacillati</taxon>
        <taxon>Actinomycetota</taxon>
        <taxon>Actinomycetes</taxon>
        <taxon>Propionibacteriales</taxon>
        <taxon>Propionibacteriaceae</taxon>
        <taxon>Parenemella</taxon>
    </lineage>
</organism>
<accession>A0A255E9Q5</accession>
<protein>
    <submittedName>
        <fullName evidence="7">RNase adaptor protein RapZ</fullName>
    </submittedName>
</protein>
<dbReference type="PIRSF" id="PIRSF005052">
    <property type="entry name" value="P-loopkin"/>
    <property type="match status" value="1"/>
</dbReference>
<dbReference type="Pfam" id="PF03668">
    <property type="entry name" value="RapZ-like_N"/>
    <property type="match status" value="1"/>
</dbReference>
<dbReference type="NCBIfam" id="NF003828">
    <property type="entry name" value="PRK05416.1"/>
    <property type="match status" value="1"/>
</dbReference>
<keyword evidence="1 4" id="KW-0547">Nucleotide-binding</keyword>
<dbReference type="Proteomes" id="UP000216300">
    <property type="component" value="Unassembled WGS sequence"/>
</dbReference>
<keyword evidence="2 4" id="KW-0067">ATP-binding</keyword>
<accession>A0A255EF53</accession>